<dbReference type="KEGG" id="spol:FH971_15610"/>
<dbReference type="Proteomes" id="UP000319809">
    <property type="component" value="Chromosome"/>
</dbReference>
<dbReference type="InterPro" id="IPR020103">
    <property type="entry name" value="PsdUridine_synth_cat_dom_sf"/>
</dbReference>
<dbReference type="PANTHER" id="PTHR21600:SF89">
    <property type="entry name" value="RIBOSOMAL LARGE SUBUNIT PSEUDOURIDINE SYNTHASE A"/>
    <property type="match status" value="1"/>
</dbReference>
<evidence type="ECO:0000313" key="3">
    <source>
        <dbReference type="EMBL" id="QDE32263.1"/>
    </source>
</evidence>
<feature type="coiled-coil region" evidence="1">
    <location>
        <begin position="234"/>
        <end position="261"/>
    </location>
</feature>
<dbReference type="InterPro" id="IPR006224">
    <property type="entry name" value="PsdUridine_synth_RluA-like_CS"/>
</dbReference>
<reference evidence="3 4" key="1">
    <citation type="submission" date="2019-06" db="EMBL/GenBank/DDBJ databases">
        <title>The genome of Shewanella sp. SM1901.</title>
        <authorList>
            <person name="Cha Q."/>
        </authorList>
    </citation>
    <scope>NUCLEOTIDE SEQUENCE [LARGE SCALE GENOMIC DNA]</scope>
    <source>
        <strain evidence="3 4">SM1901</strain>
    </source>
</reference>
<evidence type="ECO:0000313" key="4">
    <source>
        <dbReference type="Proteomes" id="UP000319809"/>
    </source>
</evidence>
<proteinExistence type="predicted"/>
<dbReference type="GO" id="GO:0000455">
    <property type="term" value="P:enzyme-directed rRNA pseudouridine synthesis"/>
    <property type="evidence" value="ECO:0007669"/>
    <property type="project" value="TreeGrafter"/>
</dbReference>
<dbReference type="InterPro" id="IPR006145">
    <property type="entry name" value="PsdUridine_synth_RsuA/RluA"/>
</dbReference>
<dbReference type="PROSITE" id="PS01129">
    <property type="entry name" value="PSI_RLU"/>
    <property type="match status" value="1"/>
</dbReference>
<feature type="domain" description="Pseudouridine synthase RsuA/RluA-like" evidence="2">
    <location>
        <begin position="384"/>
        <end position="531"/>
    </location>
</feature>
<dbReference type="GO" id="GO:0140098">
    <property type="term" value="F:catalytic activity, acting on RNA"/>
    <property type="evidence" value="ECO:0007669"/>
    <property type="project" value="UniProtKB-ARBA"/>
</dbReference>
<gene>
    <name evidence="3" type="ORF">FH971_15610</name>
</gene>
<dbReference type="GO" id="GO:0003723">
    <property type="term" value="F:RNA binding"/>
    <property type="evidence" value="ECO:0007669"/>
    <property type="project" value="InterPro"/>
</dbReference>
<dbReference type="SUPFAM" id="SSF55120">
    <property type="entry name" value="Pseudouridine synthase"/>
    <property type="match status" value="1"/>
</dbReference>
<sequence length="579" mass="65515">MSVFLMSVNDPCFIPFSDVIAFNNTLAEQGLPSSFTFPFYYQPHSLTILAAQQLQQELLEANSWGHNFGLDSKNDRGMVIGKMFGVLVVKDTLGQLGFLASFSGKLADQNILPPFVPPVFDMLTQDSFFNSDNKQINQINLSISQQEANPLLATLTTTLAAQQHQAESELEQQRSAIVEGRKQRKLQREQVDAALAQKNINEDSHKTLSIDLSRQSVQQKHQLNALKLLWQTQIEVTKVALDSLQQQIKKLKQQRKQLSNGLQKKLFAQYQFLNTLGEARDLNDIFNDAPNHLPPAGAGECAAPKLLQYAFTHQFTPIAMAEFWWGSSPKSEIKQHKNYYPACHGKCRPILTHMLKGMQVDDDPLLINPGKDQHIDIIYQDDVMVIINKPAELLSVPGKNITDSVFSRMQQQYPNATGPLIVHRLDMSTSGLMVIALTKEANKALQQQFIQRSVTKRYIALIEGVPNQDTGDISLPLRVDLDDRPKQLVCYEHGKHAETFWQVHQRQGKRTLIHLYPKTGRTHQLRMHCAHHDGLHMPIVGDDLYGVATNRLHLHAQYLSLNHPVTNEEMVFEVKADFE</sequence>
<dbReference type="Gene3D" id="3.30.2350.10">
    <property type="entry name" value="Pseudouridine synthase"/>
    <property type="match status" value="1"/>
</dbReference>
<evidence type="ECO:0000256" key="1">
    <source>
        <dbReference type="SAM" id="Coils"/>
    </source>
</evidence>
<organism evidence="3 4">
    <name type="scientific">Shewanella polaris</name>
    <dbReference type="NCBI Taxonomy" id="2588449"/>
    <lineage>
        <taxon>Bacteria</taxon>
        <taxon>Pseudomonadati</taxon>
        <taxon>Pseudomonadota</taxon>
        <taxon>Gammaproteobacteria</taxon>
        <taxon>Alteromonadales</taxon>
        <taxon>Shewanellaceae</taxon>
        <taxon>Shewanella</taxon>
    </lineage>
</organism>
<evidence type="ECO:0000259" key="2">
    <source>
        <dbReference type="Pfam" id="PF00849"/>
    </source>
</evidence>
<dbReference type="PANTHER" id="PTHR21600">
    <property type="entry name" value="MITOCHONDRIAL RNA PSEUDOURIDINE SYNTHASE"/>
    <property type="match status" value="1"/>
</dbReference>
<keyword evidence="4" id="KW-1185">Reference proteome</keyword>
<dbReference type="EMBL" id="CP041036">
    <property type="protein sequence ID" value="QDE32263.1"/>
    <property type="molecule type" value="Genomic_DNA"/>
</dbReference>
<dbReference type="InterPro" id="IPR050188">
    <property type="entry name" value="RluA_PseudoU_synthase"/>
</dbReference>
<dbReference type="GO" id="GO:0009982">
    <property type="term" value="F:pseudouridine synthase activity"/>
    <property type="evidence" value="ECO:0007669"/>
    <property type="project" value="InterPro"/>
</dbReference>
<name>A0A4Y5YIG2_9GAMM</name>
<protein>
    <submittedName>
        <fullName evidence="3">RluA family pseudouridine synthase</fullName>
    </submittedName>
</protein>
<dbReference type="AlphaFoldDB" id="A0A4Y5YIG2"/>
<dbReference type="CDD" id="cd02869">
    <property type="entry name" value="PseudoU_synth_RluA_like"/>
    <property type="match status" value="1"/>
</dbReference>
<accession>A0A4Y5YIG2</accession>
<keyword evidence="1" id="KW-0175">Coiled coil</keyword>
<dbReference type="Pfam" id="PF00849">
    <property type="entry name" value="PseudoU_synth_2"/>
    <property type="match status" value="1"/>
</dbReference>